<dbReference type="CDD" id="cd01076">
    <property type="entry name" value="NAD_bind_1_Glu_DH"/>
    <property type="match status" value="1"/>
</dbReference>
<keyword evidence="5" id="KW-0520">NAD</keyword>
<dbReference type="GO" id="GO:0006538">
    <property type="term" value="P:L-glutamate catabolic process"/>
    <property type="evidence" value="ECO:0007669"/>
    <property type="project" value="TreeGrafter"/>
</dbReference>
<dbReference type="Gene3D" id="3.40.50.10860">
    <property type="entry name" value="Leucine Dehydrogenase, chain A, domain 1"/>
    <property type="match status" value="1"/>
</dbReference>
<dbReference type="FunFam" id="3.40.50.10860:FF:000003">
    <property type="entry name" value="Glutamate dehydrogenase"/>
    <property type="match status" value="1"/>
</dbReference>
<feature type="active site" description="Proton donor" evidence="4">
    <location>
        <position position="104"/>
    </location>
</feature>
<dbReference type="InterPro" id="IPR006096">
    <property type="entry name" value="Glu/Leu/Phe/Val/Trp_DH_C"/>
</dbReference>
<protein>
    <recommendedName>
        <fullName evidence="3">Glutamate dehydrogenase</fullName>
    </recommendedName>
</protein>
<dbReference type="Pfam" id="PF02812">
    <property type="entry name" value="ELFV_dehydrog_N"/>
    <property type="match status" value="1"/>
</dbReference>
<feature type="binding site" evidence="5">
    <location>
        <position position="219"/>
    </location>
    <ligand>
        <name>NAD(+)</name>
        <dbReference type="ChEBI" id="CHEBI:57540"/>
    </ligand>
</feature>
<evidence type="ECO:0000256" key="4">
    <source>
        <dbReference type="PIRSR" id="PIRSR000185-1"/>
    </source>
</evidence>
<dbReference type="PIRSF" id="PIRSF000185">
    <property type="entry name" value="Glu_DH"/>
    <property type="match status" value="1"/>
</dbReference>
<evidence type="ECO:0000256" key="2">
    <source>
        <dbReference type="ARBA" id="ARBA00023002"/>
    </source>
</evidence>
<dbReference type="RefSeq" id="WP_046276985.1">
    <property type="nucleotide sequence ID" value="NZ_LATL02000276.1"/>
</dbReference>
<dbReference type="InterPro" id="IPR046346">
    <property type="entry name" value="Aminoacid_DH-like_N_sf"/>
</dbReference>
<keyword evidence="2 3" id="KW-0560">Oxidoreductase</keyword>
<dbReference type="PROSITE" id="PS00074">
    <property type="entry name" value="GLFV_DEHYDROGENASE"/>
    <property type="match status" value="1"/>
</dbReference>
<evidence type="ECO:0000256" key="5">
    <source>
        <dbReference type="PIRSR" id="PIRSR000185-2"/>
    </source>
</evidence>
<accession>A0A0F5YL74</accession>
<feature type="binding site" evidence="5">
    <location>
        <position position="188"/>
    </location>
    <ligand>
        <name>NAD(+)</name>
        <dbReference type="ChEBI" id="CHEBI:57540"/>
    </ligand>
</feature>
<dbReference type="OrthoDB" id="9803297at2"/>
<dbReference type="InterPro" id="IPR033524">
    <property type="entry name" value="Glu/Leu/Phe/Val_DH_AS"/>
</dbReference>
<proteinExistence type="inferred from homology"/>
<name>A0A0F5YL74_9CYAN</name>
<dbReference type="InterPro" id="IPR006095">
    <property type="entry name" value="Glu/Leu/Phe/Val/Trp_DH"/>
</dbReference>
<keyword evidence="5" id="KW-0547">Nucleotide-binding</keyword>
<gene>
    <name evidence="9" type="ORF">WN50_02810</name>
</gene>
<dbReference type="InterPro" id="IPR006097">
    <property type="entry name" value="Glu/Leu/Phe/Val/Trp_DH_dimer"/>
</dbReference>
<reference evidence="9 10" key="1">
    <citation type="submission" date="2015-06" db="EMBL/GenBank/DDBJ databases">
        <title>Draft genome assembly of filamentous brackish cyanobacterium Limnoraphis robusta strain CS-951.</title>
        <authorList>
            <person name="Willis A."/>
            <person name="Parks M."/>
            <person name="Burford M.A."/>
        </authorList>
    </citation>
    <scope>NUCLEOTIDE SEQUENCE [LARGE SCALE GENOMIC DNA]</scope>
    <source>
        <strain evidence="9 10">CS-951</strain>
    </source>
</reference>
<dbReference type="Pfam" id="PF00208">
    <property type="entry name" value="ELFV_dehydrog"/>
    <property type="match status" value="1"/>
</dbReference>
<dbReference type="GO" id="GO:0004352">
    <property type="term" value="F:glutamate dehydrogenase (NAD+) activity"/>
    <property type="evidence" value="ECO:0007669"/>
    <property type="project" value="TreeGrafter"/>
</dbReference>
<feature type="binding site" evidence="5">
    <location>
        <position position="92"/>
    </location>
    <ligand>
        <name>substrate</name>
    </ligand>
</feature>
<evidence type="ECO:0000256" key="7">
    <source>
        <dbReference type="RuleBase" id="RU004417"/>
    </source>
</evidence>
<comment type="similarity">
    <text evidence="1 3 7">Belongs to the Glu/Leu/Phe/Val dehydrogenases family.</text>
</comment>
<evidence type="ECO:0000256" key="3">
    <source>
        <dbReference type="PIRNR" id="PIRNR000185"/>
    </source>
</evidence>
<organism evidence="9 10">
    <name type="scientific">Limnoraphis robusta CS-951</name>
    <dbReference type="NCBI Taxonomy" id="1637645"/>
    <lineage>
        <taxon>Bacteria</taxon>
        <taxon>Bacillati</taxon>
        <taxon>Cyanobacteriota</taxon>
        <taxon>Cyanophyceae</taxon>
        <taxon>Oscillatoriophycideae</taxon>
        <taxon>Oscillatoriales</taxon>
        <taxon>Sirenicapillariaceae</taxon>
        <taxon>Limnoraphis</taxon>
    </lineage>
</organism>
<dbReference type="AlphaFoldDB" id="A0A0F5YL74"/>
<dbReference type="PRINTS" id="PR00082">
    <property type="entry name" value="GLFDHDRGNASE"/>
</dbReference>
<evidence type="ECO:0000313" key="9">
    <source>
        <dbReference type="EMBL" id="KKD39528.1"/>
    </source>
</evidence>
<dbReference type="SMART" id="SM00839">
    <property type="entry name" value="ELFV_dehydrog"/>
    <property type="match status" value="1"/>
</dbReference>
<dbReference type="GO" id="GO:0000166">
    <property type="term" value="F:nucleotide binding"/>
    <property type="evidence" value="ECO:0007669"/>
    <property type="project" value="UniProtKB-KW"/>
</dbReference>
<comment type="caution">
    <text evidence="9">The sequence shown here is derived from an EMBL/GenBank/DDBJ whole genome shotgun (WGS) entry which is preliminary data.</text>
</comment>
<dbReference type="SUPFAM" id="SSF51735">
    <property type="entry name" value="NAD(P)-binding Rossmann-fold domains"/>
    <property type="match status" value="1"/>
</dbReference>
<evidence type="ECO:0000259" key="8">
    <source>
        <dbReference type="SMART" id="SM00839"/>
    </source>
</evidence>
<dbReference type="SUPFAM" id="SSF53223">
    <property type="entry name" value="Aminoacid dehydrogenase-like, N-terminal domain"/>
    <property type="match status" value="1"/>
</dbReference>
<evidence type="ECO:0000313" key="10">
    <source>
        <dbReference type="Proteomes" id="UP000033607"/>
    </source>
</evidence>
<dbReference type="Gene3D" id="3.40.50.720">
    <property type="entry name" value="NAD(P)-binding Rossmann-like Domain"/>
    <property type="match status" value="1"/>
</dbReference>
<dbReference type="InterPro" id="IPR014362">
    <property type="entry name" value="Glu_DH"/>
</dbReference>
<evidence type="ECO:0000256" key="6">
    <source>
        <dbReference type="PIRSR" id="PIRSR000185-3"/>
    </source>
</evidence>
<dbReference type="Proteomes" id="UP000033607">
    <property type="component" value="Unassembled WGS sequence"/>
</dbReference>
<feature type="binding site" evidence="5">
    <location>
        <position position="68"/>
    </location>
    <ligand>
        <name>substrate</name>
    </ligand>
</feature>
<evidence type="ECO:0000256" key="1">
    <source>
        <dbReference type="ARBA" id="ARBA00006382"/>
    </source>
</evidence>
<feature type="domain" description="Glutamate/phenylalanine/leucine/valine/L-tryptophan dehydrogenase C-terminal" evidence="8">
    <location>
        <begin position="181"/>
        <end position="420"/>
    </location>
</feature>
<feature type="binding site" evidence="5">
    <location>
        <position position="356"/>
    </location>
    <ligand>
        <name>substrate</name>
    </ligand>
</feature>
<feature type="site" description="Important for catalysis" evidence="6">
    <location>
        <position position="144"/>
    </location>
</feature>
<dbReference type="PATRIC" id="fig|1637645.4.peg.5468"/>
<dbReference type="PANTHER" id="PTHR11606:SF13">
    <property type="entry name" value="GLUTAMATE DEHYDROGENASE 1, MITOCHONDRIAL"/>
    <property type="match status" value="1"/>
</dbReference>
<dbReference type="EMBL" id="LATL02000276">
    <property type="protein sequence ID" value="KKD39528.1"/>
    <property type="molecule type" value="Genomic_DNA"/>
</dbReference>
<dbReference type="PANTHER" id="PTHR11606">
    <property type="entry name" value="GLUTAMATE DEHYDROGENASE"/>
    <property type="match status" value="1"/>
</dbReference>
<dbReference type="InterPro" id="IPR033922">
    <property type="entry name" value="NAD_bind_Glu_DH"/>
</dbReference>
<dbReference type="InterPro" id="IPR036291">
    <property type="entry name" value="NAD(P)-bd_dom_sf"/>
</dbReference>
<sequence>MSDSLFADASQRLEGALNYVSLSEDTIERLKYPKSSLIVSIPVRMDNGSLKIFPGYRVRYDDTRGPTKGGVRYYPTVSLDEVTSLAFWMTFKCAVLSLPFGGAKGGITVNPKELSKLELERLSRGYVDAIADFIGPDIDIPAPDVYTNPMIMGWMMDQYSIIRRQLCPGVVTGKPIALGGSLGRDTATAMGAFFVIEIILAKLSQFPPNTKVAVQGFGNAGATLAQLLAQAGYKVVAVSDSQGGIYSKNGLDIPSVQQFKESNKSVKAVYCEGTVCNIVEHDVISNEELLTLDVDVLIPAALENQITSENAKDIQAKYIFEVANGPTTSEADRILEERGIKVIPDILVNAGGVTVSYFEWVQNRAGLYWTLQEVNHRLKQKMIAETEEIWRISQELAISMRTAAYVHGLNRLGEAMNAKGNRDFYVKN</sequence>